<proteinExistence type="inferred from homology"/>
<dbReference type="PANTHER" id="PTHR15680:SF9">
    <property type="entry name" value="LARGE RIBOSOMAL SUBUNIT PROTEIN BL19M"/>
    <property type="match status" value="1"/>
</dbReference>
<comment type="similarity">
    <text evidence="1 5 6">Belongs to the bacterial ribosomal protein bL19 family.</text>
</comment>
<dbReference type="PIRSF" id="PIRSF002191">
    <property type="entry name" value="Ribosomal_L19"/>
    <property type="match status" value="1"/>
</dbReference>
<dbReference type="PANTHER" id="PTHR15680">
    <property type="entry name" value="RIBOSOMAL PROTEIN L19"/>
    <property type="match status" value="1"/>
</dbReference>
<dbReference type="InterPro" id="IPR001857">
    <property type="entry name" value="Ribosomal_bL19"/>
</dbReference>
<dbReference type="FunFam" id="2.30.30.790:FF:000001">
    <property type="entry name" value="50S ribosomal protein L19"/>
    <property type="match status" value="1"/>
</dbReference>
<evidence type="ECO:0000313" key="8">
    <source>
        <dbReference type="Proteomes" id="UP000254575"/>
    </source>
</evidence>
<organism evidence="7 8">
    <name type="scientific">Suttonella indologenes</name>
    <dbReference type="NCBI Taxonomy" id="13276"/>
    <lineage>
        <taxon>Bacteria</taxon>
        <taxon>Pseudomonadati</taxon>
        <taxon>Pseudomonadota</taxon>
        <taxon>Gammaproteobacteria</taxon>
        <taxon>Cardiobacteriales</taxon>
        <taxon>Cardiobacteriaceae</taxon>
        <taxon>Suttonella</taxon>
    </lineage>
</organism>
<evidence type="ECO:0000256" key="5">
    <source>
        <dbReference type="HAMAP-Rule" id="MF_00402"/>
    </source>
</evidence>
<reference evidence="7 8" key="1">
    <citation type="submission" date="2018-06" db="EMBL/GenBank/DDBJ databases">
        <authorList>
            <consortium name="Pathogen Informatics"/>
            <person name="Doyle S."/>
        </authorList>
    </citation>
    <scope>NUCLEOTIDE SEQUENCE [LARGE SCALE GENOMIC DNA]</scope>
    <source>
        <strain evidence="7 8">NCTC10717</strain>
    </source>
</reference>
<gene>
    <name evidence="5 7" type="primary">rplS</name>
    <name evidence="7" type="ORF">NCTC10717_00653</name>
</gene>
<dbReference type="InterPro" id="IPR008991">
    <property type="entry name" value="Translation_prot_SH3-like_sf"/>
</dbReference>
<keyword evidence="8" id="KW-1185">Reference proteome</keyword>
<dbReference type="EMBL" id="UHIA01000003">
    <property type="protein sequence ID" value="SUO92629.1"/>
    <property type="molecule type" value="Genomic_DNA"/>
</dbReference>
<dbReference type="GO" id="GO:0003735">
    <property type="term" value="F:structural constituent of ribosome"/>
    <property type="evidence" value="ECO:0007669"/>
    <property type="project" value="InterPro"/>
</dbReference>
<evidence type="ECO:0000256" key="4">
    <source>
        <dbReference type="ARBA" id="ARBA00035171"/>
    </source>
</evidence>
<dbReference type="AlphaFoldDB" id="A0A380MJI5"/>
<dbReference type="RefSeq" id="WP_115217930.1">
    <property type="nucleotide sequence ID" value="NZ_UHIA01000003.1"/>
</dbReference>
<comment type="function">
    <text evidence="5 6">This protein is located at the 30S-50S ribosomal subunit interface and may play a role in the structure and function of the aminoacyl-tRNA binding site.</text>
</comment>
<evidence type="ECO:0000256" key="2">
    <source>
        <dbReference type="ARBA" id="ARBA00022980"/>
    </source>
</evidence>
<keyword evidence="3 5" id="KW-0687">Ribonucleoprotein</keyword>
<dbReference type="HAMAP" id="MF_00402">
    <property type="entry name" value="Ribosomal_bL19"/>
    <property type="match status" value="1"/>
</dbReference>
<dbReference type="Pfam" id="PF01245">
    <property type="entry name" value="Ribosomal_L19"/>
    <property type="match status" value="1"/>
</dbReference>
<dbReference type="GO" id="GO:0006412">
    <property type="term" value="P:translation"/>
    <property type="evidence" value="ECO:0007669"/>
    <property type="project" value="UniProtKB-UniRule"/>
</dbReference>
<dbReference type="PRINTS" id="PR00061">
    <property type="entry name" value="RIBOSOMALL19"/>
</dbReference>
<name>A0A380MJI5_9GAMM</name>
<evidence type="ECO:0000313" key="7">
    <source>
        <dbReference type="EMBL" id="SUO92629.1"/>
    </source>
</evidence>
<evidence type="ECO:0000256" key="6">
    <source>
        <dbReference type="RuleBase" id="RU000559"/>
    </source>
</evidence>
<dbReference type="NCBIfam" id="TIGR01024">
    <property type="entry name" value="rplS_bact"/>
    <property type="match status" value="1"/>
</dbReference>
<accession>A0A380MJI5</accession>
<dbReference type="SUPFAM" id="SSF50104">
    <property type="entry name" value="Translation proteins SH3-like domain"/>
    <property type="match status" value="1"/>
</dbReference>
<dbReference type="OrthoDB" id="9803541at2"/>
<evidence type="ECO:0000256" key="1">
    <source>
        <dbReference type="ARBA" id="ARBA00005781"/>
    </source>
</evidence>
<dbReference type="PROSITE" id="PS01015">
    <property type="entry name" value="RIBOSOMAL_L19"/>
    <property type="match status" value="1"/>
</dbReference>
<keyword evidence="2 5" id="KW-0689">Ribosomal protein</keyword>
<dbReference type="InterPro" id="IPR018257">
    <property type="entry name" value="Ribosomal_bL19_CS"/>
</dbReference>
<evidence type="ECO:0000256" key="3">
    <source>
        <dbReference type="ARBA" id="ARBA00023274"/>
    </source>
</evidence>
<dbReference type="Gene3D" id="2.30.30.790">
    <property type="match status" value="1"/>
</dbReference>
<dbReference type="GO" id="GO:0022625">
    <property type="term" value="C:cytosolic large ribosomal subunit"/>
    <property type="evidence" value="ECO:0007669"/>
    <property type="project" value="TreeGrafter"/>
</dbReference>
<protein>
    <recommendedName>
        <fullName evidence="4 5">Large ribosomal subunit protein bL19</fullName>
    </recommendedName>
</protein>
<dbReference type="InterPro" id="IPR038657">
    <property type="entry name" value="Ribosomal_bL19_sf"/>
</dbReference>
<dbReference type="Proteomes" id="UP000254575">
    <property type="component" value="Unassembled WGS sequence"/>
</dbReference>
<sequence length="121" mass="13668">MSNIIDTLEQEQFKTDLPEFNPGDTVVVQVKVREGNRERLQAFEGVVIAKKNRGLGSSFTVRKISHGEGVERVFQTHSPLIDSVSVKRRGDVRRAKLYYLRGLEGKAARIKEKLDTKKAAE</sequence>